<dbReference type="AlphaFoldDB" id="A0AB73T5P5"/>
<keyword evidence="2" id="KW-1185">Reference proteome</keyword>
<accession>A0AB73T5P5</accession>
<dbReference type="Proteomes" id="UP000245412">
    <property type="component" value="Unassembled WGS sequence"/>
</dbReference>
<gene>
    <name evidence="1" type="ORF">C7383_10489</name>
</gene>
<dbReference type="PANTHER" id="PTHR36848">
    <property type="entry name" value="DNA-BINDING PROTEIN (PUTATIVE SECRETED PROTEIN)-RELATED"/>
    <property type="match status" value="1"/>
</dbReference>
<dbReference type="PANTHER" id="PTHR36848:SF2">
    <property type="entry name" value="SECRETED PROTEIN"/>
    <property type="match status" value="1"/>
</dbReference>
<comment type="caution">
    <text evidence="1">The sequence shown here is derived from an EMBL/GenBank/DDBJ whole genome shotgun (WGS) entry which is preliminary data.</text>
</comment>
<organism evidence="1 2">
    <name type="scientific">Murimonas intestini</name>
    <dbReference type="NCBI Taxonomy" id="1337051"/>
    <lineage>
        <taxon>Bacteria</taxon>
        <taxon>Bacillati</taxon>
        <taxon>Bacillota</taxon>
        <taxon>Clostridia</taxon>
        <taxon>Lachnospirales</taxon>
        <taxon>Lachnospiraceae</taxon>
        <taxon>Murimonas</taxon>
    </lineage>
</organism>
<sequence>MLYPKNKKKELTQELFRDPGSEYRGTPFWAWNCRVTEGLIDEQLEIFKKMGFGGVHLHPRTGMENDYLSSEYMKLVRHADEKAKEKGMLIWLYDEDRYPSGSAGGIVTEKLEFRARHLLLSRERKTDMCESIEEFERKVVEGGKPAGYFLTAYRIKTVDGCLVSYRQIEGEIPELDTVQDEKKEGKLWLAYVELMRESPWYNDQTYVDVLNKKAVEKFIEITHEKYYRELGEEFGKSIPAIFTDEPQIKGSMALPDGESDYDVTLPFTDDLPQTFEESWGTPFLQVLPEILWELPEGRVSVNRYHYHDHLAERFVSSYSDTIAGWCGEHGIAMTGHYMSEPTLYSQTLRLGEAMRCYRNQQIPGVDILCGDPEYSTVKQAVSVARQKGREAVICELYGVTNWDFDFKGHKVQGDWLAALGVTVRCHHLSFMSMEGEAKRDWPASINYQSPWYGKYSYIENYFARVNTVLTRGKADVKVGVIHPIESYWISYGPVAQTQDIRDQLDLEYKELMEFLLFGMIDFDLISESLLGGKDGAAACPYPRRDRQRQRPEFRVGEMSYQTILVPGLRTIRSSTLEKLEQFAAAGGNIIFAGRIPQLVDALPSQRAAELAAGSKVISFDRREILAALDSDRSVEIQRMDGRLTDDLFYQMREDGGTKWLFVCHVNQKKTRLDQAQELLVRIRGEYEVTACDALSGEISKAEAGTEKGWTCIKTVMYAQDSLLWKLSERESDANIGEEDEKRAPIRTGERISTYGLVAGPRHACTGGNEILKTIYEPDSYSMSEPNVLCLDKAVWKLDDGPEHRAEEILRLDNEIRHVLGYPLRQDACKQPWCIREAPEDHTVTLKYAIKSEIDSGELLLAMERPWKAELWWNGERVRMWEHPREEARIACEGDVSQYFVDSFIRTVQVPPLKKGENELILRIPFGRRTNLENLYILGDFGVEVRGTSAEVTSRTEKLYFGDITRQKFPFYGGNVNYRMHFELENEGKAAVRVPHFAASVLEVFIDGRSAGLIAFAPHTLQAGVLAAGVHTLEICAYGNRFNTFGMLHNANPEYKWYGPNSYRTAGSDWSEAWCLRPAGILSRVEILSA</sequence>
<dbReference type="Gene3D" id="3.40.50.880">
    <property type="match status" value="1"/>
</dbReference>
<protein>
    <recommendedName>
        <fullName evidence="3">Glycoside hydrolase</fullName>
    </recommendedName>
</protein>
<evidence type="ECO:0000313" key="1">
    <source>
        <dbReference type="EMBL" id="PWJ76643.1"/>
    </source>
</evidence>
<name>A0AB73T5P5_9FIRM</name>
<proteinExistence type="predicted"/>
<reference evidence="1 2" key="1">
    <citation type="submission" date="2018-05" db="EMBL/GenBank/DDBJ databases">
        <authorList>
            <person name="Goeker M."/>
            <person name="Huntemann M."/>
            <person name="Clum A."/>
            <person name="Pillay M."/>
            <person name="Palaniappan K."/>
            <person name="Varghese N."/>
            <person name="Mikhailova N."/>
            <person name="Stamatis D."/>
            <person name="Reddy T."/>
            <person name="Daum C."/>
            <person name="Shapiro N."/>
            <person name="Ivanova N."/>
            <person name="Kyrpides N."/>
            <person name="Woyke T."/>
        </authorList>
    </citation>
    <scope>NUCLEOTIDE SEQUENCE [LARGE SCALE GENOMIC DNA]</scope>
    <source>
        <strain evidence="1 2">DSM 26524</strain>
    </source>
</reference>
<evidence type="ECO:0000313" key="2">
    <source>
        <dbReference type="Proteomes" id="UP000245412"/>
    </source>
</evidence>
<dbReference type="InterPro" id="IPR029062">
    <property type="entry name" value="Class_I_gatase-like"/>
</dbReference>
<dbReference type="CDD" id="cd03143">
    <property type="entry name" value="A4_beta-galactosidase_middle_domain"/>
    <property type="match status" value="1"/>
</dbReference>
<dbReference type="RefSeq" id="WP_109625791.1">
    <property type="nucleotide sequence ID" value="NZ_JANKBI010000008.1"/>
</dbReference>
<dbReference type="InterPro" id="IPR053161">
    <property type="entry name" value="Ulvan_degrading_GH"/>
</dbReference>
<dbReference type="EMBL" id="QGGY01000004">
    <property type="protein sequence ID" value="PWJ76643.1"/>
    <property type="molecule type" value="Genomic_DNA"/>
</dbReference>
<evidence type="ECO:0008006" key="3">
    <source>
        <dbReference type="Google" id="ProtNLM"/>
    </source>
</evidence>